<proteinExistence type="predicted"/>
<sequence length="79" mass="8858">MSIQGIFENITAFGRLNQLLDLPTTDRREFTSSYDFGETYAPDLISVIPYFTELRSNSGNFDESIRADAGSQSLDVTLK</sequence>
<name>A0AA86SXA6_9FABA</name>
<protein>
    <submittedName>
        <fullName evidence="1">Uncharacterized protein</fullName>
    </submittedName>
</protein>
<dbReference type="Proteomes" id="UP001189624">
    <property type="component" value="Chromosome 5"/>
</dbReference>
<evidence type="ECO:0000313" key="2">
    <source>
        <dbReference type="Proteomes" id="UP001189624"/>
    </source>
</evidence>
<organism evidence="1 2">
    <name type="scientific">Sphenostylis stenocarpa</name>
    <dbReference type="NCBI Taxonomy" id="92480"/>
    <lineage>
        <taxon>Eukaryota</taxon>
        <taxon>Viridiplantae</taxon>
        <taxon>Streptophyta</taxon>
        <taxon>Embryophyta</taxon>
        <taxon>Tracheophyta</taxon>
        <taxon>Spermatophyta</taxon>
        <taxon>Magnoliopsida</taxon>
        <taxon>eudicotyledons</taxon>
        <taxon>Gunneridae</taxon>
        <taxon>Pentapetalae</taxon>
        <taxon>rosids</taxon>
        <taxon>fabids</taxon>
        <taxon>Fabales</taxon>
        <taxon>Fabaceae</taxon>
        <taxon>Papilionoideae</taxon>
        <taxon>50 kb inversion clade</taxon>
        <taxon>NPAAA clade</taxon>
        <taxon>indigoferoid/millettioid clade</taxon>
        <taxon>Phaseoleae</taxon>
        <taxon>Sphenostylis</taxon>
    </lineage>
</organism>
<accession>A0AA86SXA6</accession>
<reference evidence="1" key="1">
    <citation type="submission" date="2023-10" db="EMBL/GenBank/DDBJ databases">
        <authorList>
            <person name="Domelevo Entfellner J.-B."/>
        </authorList>
    </citation>
    <scope>NUCLEOTIDE SEQUENCE</scope>
</reference>
<gene>
    <name evidence="1" type="ORF">AYBTSS11_LOCUS17392</name>
</gene>
<dbReference type="EMBL" id="OY731402">
    <property type="protein sequence ID" value="CAJ1957788.1"/>
    <property type="molecule type" value="Genomic_DNA"/>
</dbReference>
<keyword evidence="2" id="KW-1185">Reference proteome</keyword>
<dbReference type="AlphaFoldDB" id="A0AA86SXA6"/>
<feature type="non-terminal residue" evidence="1">
    <location>
        <position position="79"/>
    </location>
</feature>
<evidence type="ECO:0000313" key="1">
    <source>
        <dbReference type="EMBL" id="CAJ1957788.1"/>
    </source>
</evidence>
<dbReference type="Gramene" id="rna-AYBTSS11_LOCUS17392">
    <property type="protein sequence ID" value="CAJ1957788.1"/>
    <property type="gene ID" value="gene-AYBTSS11_LOCUS17392"/>
</dbReference>